<proteinExistence type="evidence at transcript level"/>
<name>I7G7F6_MACFA</name>
<reference evidence="1" key="1">
    <citation type="journal article" date="2007" name="PLoS Biol.">
        <title>Rate of evolution in brain-expressed genes in humans and other primates.</title>
        <authorList>
            <person name="Wang H.-Y."/>
            <person name="Chien H.-C."/>
            <person name="Osada N."/>
            <person name="Hashimoto K."/>
            <person name="Sugano S."/>
            <person name="Gojobori T."/>
            <person name="Chou C.-K."/>
            <person name="Tsai S.-F."/>
            <person name="Wu C.-I."/>
            <person name="Shen C.-K.J."/>
        </authorList>
    </citation>
    <scope>NUCLEOTIDE SEQUENCE</scope>
</reference>
<dbReference type="EMBL" id="AB173462">
    <property type="protein sequence ID" value="BAE90524.1"/>
    <property type="molecule type" value="mRNA"/>
</dbReference>
<organism evidence="1">
    <name type="scientific">Macaca fascicularis</name>
    <name type="common">Crab-eating macaque</name>
    <name type="synonym">Cynomolgus monkey</name>
    <dbReference type="NCBI Taxonomy" id="9541"/>
    <lineage>
        <taxon>Eukaryota</taxon>
        <taxon>Metazoa</taxon>
        <taxon>Chordata</taxon>
        <taxon>Craniata</taxon>
        <taxon>Vertebrata</taxon>
        <taxon>Euteleostomi</taxon>
        <taxon>Mammalia</taxon>
        <taxon>Eutheria</taxon>
        <taxon>Euarchontoglires</taxon>
        <taxon>Primates</taxon>
        <taxon>Haplorrhini</taxon>
        <taxon>Catarrhini</taxon>
        <taxon>Cercopithecidae</taxon>
        <taxon>Cercopithecinae</taxon>
        <taxon>Macaca</taxon>
    </lineage>
</organism>
<evidence type="ECO:0000313" key="1">
    <source>
        <dbReference type="EMBL" id="BAE90524.1"/>
    </source>
</evidence>
<sequence length="37" mass="4358">MNFSHEAMINMPHSEIYSKIKCGKDPVWLTLRKFGTF</sequence>
<accession>I7G7F6</accession>
<protein>
    <submittedName>
        <fullName evidence="1">Macaca fascicularis brain cDNA, clone: QflA-22662</fullName>
    </submittedName>
</protein>
<dbReference type="AlphaFoldDB" id="I7G7F6"/>